<dbReference type="AlphaFoldDB" id="A0A0C3JUZ3"/>
<gene>
    <name evidence="1" type="ORF">M404DRAFT_1003209</name>
</gene>
<proteinExistence type="predicted"/>
<evidence type="ECO:0000313" key="2">
    <source>
        <dbReference type="Proteomes" id="UP000054217"/>
    </source>
</evidence>
<evidence type="ECO:0000313" key="1">
    <source>
        <dbReference type="EMBL" id="KIO01277.1"/>
    </source>
</evidence>
<dbReference type="InParanoid" id="A0A0C3JUZ3"/>
<sequence length="85" mass="9206">MESPPPSFEAVRSSPDISSLSPQIHWCACWGWGWFVIHTNFRSSSCLYLGKSILRGSLSGAIEVVFTSLKEGTANLLHVLEAPGG</sequence>
<accession>A0A0C3JUZ3</accession>
<organism evidence="1 2">
    <name type="scientific">Pisolithus tinctorius Marx 270</name>
    <dbReference type="NCBI Taxonomy" id="870435"/>
    <lineage>
        <taxon>Eukaryota</taxon>
        <taxon>Fungi</taxon>
        <taxon>Dikarya</taxon>
        <taxon>Basidiomycota</taxon>
        <taxon>Agaricomycotina</taxon>
        <taxon>Agaricomycetes</taxon>
        <taxon>Agaricomycetidae</taxon>
        <taxon>Boletales</taxon>
        <taxon>Sclerodermatineae</taxon>
        <taxon>Pisolithaceae</taxon>
        <taxon>Pisolithus</taxon>
    </lineage>
</organism>
<keyword evidence="2" id="KW-1185">Reference proteome</keyword>
<name>A0A0C3JUZ3_PISTI</name>
<dbReference type="OrthoDB" id="2673102at2759"/>
<dbReference type="Proteomes" id="UP000054217">
    <property type="component" value="Unassembled WGS sequence"/>
</dbReference>
<dbReference type="EMBL" id="KN831989">
    <property type="protein sequence ID" value="KIO01277.1"/>
    <property type="molecule type" value="Genomic_DNA"/>
</dbReference>
<reference evidence="1 2" key="1">
    <citation type="submission" date="2014-04" db="EMBL/GenBank/DDBJ databases">
        <authorList>
            <consortium name="DOE Joint Genome Institute"/>
            <person name="Kuo A."/>
            <person name="Kohler A."/>
            <person name="Costa M.D."/>
            <person name="Nagy L.G."/>
            <person name="Floudas D."/>
            <person name="Copeland A."/>
            <person name="Barry K.W."/>
            <person name="Cichocki N."/>
            <person name="Veneault-Fourrey C."/>
            <person name="LaButti K."/>
            <person name="Lindquist E.A."/>
            <person name="Lipzen A."/>
            <person name="Lundell T."/>
            <person name="Morin E."/>
            <person name="Murat C."/>
            <person name="Sun H."/>
            <person name="Tunlid A."/>
            <person name="Henrissat B."/>
            <person name="Grigoriev I.V."/>
            <person name="Hibbett D.S."/>
            <person name="Martin F."/>
            <person name="Nordberg H.P."/>
            <person name="Cantor M.N."/>
            <person name="Hua S.X."/>
        </authorList>
    </citation>
    <scope>NUCLEOTIDE SEQUENCE [LARGE SCALE GENOMIC DNA]</scope>
    <source>
        <strain evidence="1 2">Marx 270</strain>
    </source>
</reference>
<dbReference type="HOGENOM" id="CLU_2513564_0_0_1"/>
<protein>
    <submittedName>
        <fullName evidence="1">Uncharacterized protein</fullName>
    </submittedName>
</protein>
<reference evidence="2" key="2">
    <citation type="submission" date="2015-01" db="EMBL/GenBank/DDBJ databases">
        <title>Evolutionary Origins and Diversification of the Mycorrhizal Mutualists.</title>
        <authorList>
            <consortium name="DOE Joint Genome Institute"/>
            <consortium name="Mycorrhizal Genomics Consortium"/>
            <person name="Kohler A."/>
            <person name="Kuo A."/>
            <person name="Nagy L.G."/>
            <person name="Floudas D."/>
            <person name="Copeland A."/>
            <person name="Barry K.W."/>
            <person name="Cichocki N."/>
            <person name="Veneault-Fourrey C."/>
            <person name="LaButti K."/>
            <person name="Lindquist E.A."/>
            <person name="Lipzen A."/>
            <person name="Lundell T."/>
            <person name="Morin E."/>
            <person name="Murat C."/>
            <person name="Riley R."/>
            <person name="Ohm R."/>
            <person name="Sun H."/>
            <person name="Tunlid A."/>
            <person name="Henrissat B."/>
            <person name="Grigoriev I.V."/>
            <person name="Hibbett D.S."/>
            <person name="Martin F."/>
        </authorList>
    </citation>
    <scope>NUCLEOTIDE SEQUENCE [LARGE SCALE GENOMIC DNA]</scope>
    <source>
        <strain evidence="2">Marx 270</strain>
    </source>
</reference>